<feature type="region of interest" description="Disordered" evidence="3">
    <location>
        <begin position="1"/>
        <end position="79"/>
    </location>
</feature>
<protein>
    <recommendedName>
        <fullName evidence="7">Late embryogenesis abundant protein LEA-2 subgroup domain-containing protein</fullName>
    </recommendedName>
</protein>
<feature type="compositionally biased region" description="Pro residues" evidence="3">
    <location>
        <begin position="54"/>
        <end position="77"/>
    </location>
</feature>
<gene>
    <name evidence="5" type="ORF">RND81_04G144300</name>
</gene>
<sequence>MNTSEKIHPTTKKPPIPPPTVAATGTVTTNKKPVIHPVTTKPVEVATKTVVPSPKLPPTKPQQVPPVPRYRPRPPPTLHDDYRRRRRQCCTCKCCFLTMLWTFFIILAFLVLATVTAGVFYAVYRPRPPSFSLSSFKIAQLNLSSPIEFNKFTKLNLSITTKNPNDKITFYYKPTNLTLISTKSDVEIGQGYFPQFVHRGQNSTILFTTITNNVIIDDPSFEQLKNELMQQNGKFMNLQVKIKSKVSVKIGDKIKTNDVGLRVICYGIKINGGKNGNFTTEIVNSKCSVQLFIIFFDWDIPIKI</sequence>
<comment type="subcellular location">
    <subcellularLocation>
        <location evidence="1">Membrane</location>
    </subcellularLocation>
</comment>
<evidence type="ECO:0000313" key="6">
    <source>
        <dbReference type="Proteomes" id="UP001443914"/>
    </source>
</evidence>
<evidence type="ECO:0000256" key="4">
    <source>
        <dbReference type="SAM" id="Phobius"/>
    </source>
</evidence>
<keyword evidence="4" id="KW-0812">Transmembrane</keyword>
<dbReference type="EMBL" id="JBDFQZ010000004">
    <property type="protein sequence ID" value="KAK9734508.1"/>
    <property type="molecule type" value="Genomic_DNA"/>
</dbReference>
<keyword evidence="2 4" id="KW-0472">Membrane</keyword>
<organism evidence="5 6">
    <name type="scientific">Saponaria officinalis</name>
    <name type="common">Common soapwort</name>
    <name type="synonym">Lychnis saponaria</name>
    <dbReference type="NCBI Taxonomy" id="3572"/>
    <lineage>
        <taxon>Eukaryota</taxon>
        <taxon>Viridiplantae</taxon>
        <taxon>Streptophyta</taxon>
        <taxon>Embryophyta</taxon>
        <taxon>Tracheophyta</taxon>
        <taxon>Spermatophyta</taxon>
        <taxon>Magnoliopsida</taxon>
        <taxon>eudicotyledons</taxon>
        <taxon>Gunneridae</taxon>
        <taxon>Pentapetalae</taxon>
        <taxon>Caryophyllales</taxon>
        <taxon>Caryophyllaceae</taxon>
        <taxon>Caryophylleae</taxon>
        <taxon>Saponaria</taxon>
    </lineage>
</organism>
<keyword evidence="6" id="KW-1185">Reference proteome</keyword>
<dbReference type="GO" id="GO:0005886">
    <property type="term" value="C:plasma membrane"/>
    <property type="evidence" value="ECO:0007669"/>
    <property type="project" value="TreeGrafter"/>
</dbReference>
<dbReference type="InterPro" id="IPR044839">
    <property type="entry name" value="NDR1-like"/>
</dbReference>
<feature type="transmembrane region" description="Helical" evidence="4">
    <location>
        <begin position="99"/>
        <end position="124"/>
    </location>
</feature>
<dbReference type="PANTHER" id="PTHR31234">
    <property type="entry name" value="LATE EMBRYOGENESIS ABUNDANT (LEA) HYDROXYPROLINE-RICH GLYCOPROTEIN FAMILY"/>
    <property type="match status" value="1"/>
</dbReference>
<evidence type="ECO:0000313" key="5">
    <source>
        <dbReference type="EMBL" id="KAK9734508.1"/>
    </source>
</evidence>
<evidence type="ECO:0000256" key="3">
    <source>
        <dbReference type="SAM" id="MobiDB-lite"/>
    </source>
</evidence>
<name>A0AAW1LEG1_SAPOF</name>
<proteinExistence type="predicted"/>
<dbReference type="AlphaFoldDB" id="A0AAW1LEG1"/>
<evidence type="ECO:0008006" key="7">
    <source>
        <dbReference type="Google" id="ProtNLM"/>
    </source>
</evidence>
<accession>A0AAW1LEG1</accession>
<keyword evidence="4" id="KW-1133">Transmembrane helix</keyword>
<dbReference type="Proteomes" id="UP001443914">
    <property type="component" value="Unassembled WGS sequence"/>
</dbReference>
<comment type="caution">
    <text evidence="5">The sequence shown here is derived from an EMBL/GenBank/DDBJ whole genome shotgun (WGS) entry which is preliminary data.</text>
</comment>
<evidence type="ECO:0000256" key="1">
    <source>
        <dbReference type="ARBA" id="ARBA00004370"/>
    </source>
</evidence>
<evidence type="ECO:0000256" key="2">
    <source>
        <dbReference type="ARBA" id="ARBA00023136"/>
    </source>
</evidence>
<dbReference type="PANTHER" id="PTHR31234:SF2">
    <property type="entry name" value="OS05G0199100 PROTEIN"/>
    <property type="match status" value="1"/>
</dbReference>
<dbReference type="GO" id="GO:0098542">
    <property type="term" value="P:defense response to other organism"/>
    <property type="evidence" value="ECO:0007669"/>
    <property type="project" value="InterPro"/>
</dbReference>
<reference evidence="5" key="1">
    <citation type="submission" date="2024-03" db="EMBL/GenBank/DDBJ databases">
        <title>WGS assembly of Saponaria officinalis var. Norfolk2.</title>
        <authorList>
            <person name="Jenkins J."/>
            <person name="Shu S."/>
            <person name="Grimwood J."/>
            <person name="Barry K."/>
            <person name="Goodstein D."/>
            <person name="Schmutz J."/>
            <person name="Leebens-Mack J."/>
            <person name="Osbourn A."/>
        </authorList>
    </citation>
    <scope>NUCLEOTIDE SEQUENCE [LARGE SCALE GENOMIC DNA]</scope>
    <source>
        <strain evidence="5">JIC</strain>
    </source>
</reference>